<dbReference type="PANTHER" id="PTHR30383:SF5">
    <property type="entry name" value="SGNH HYDROLASE-TYPE ESTERASE DOMAIN-CONTAINING PROTEIN"/>
    <property type="match status" value="1"/>
</dbReference>
<dbReference type="Proteomes" id="UP001145087">
    <property type="component" value="Unassembled WGS sequence"/>
</dbReference>
<dbReference type="InterPro" id="IPR013830">
    <property type="entry name" value="SGNH_hydro"/>
</dbReference>
<organism evidence="3 4">
    <name type="scientific">Draconibacterium aestuarii</name>
    <dbReference type="NCBI Taxonomy" id="2998507"/>
    <lineage>
        <taxon>Bacteria</taxon>
        <taxon>Pseudomonadati</taxon>
        <taxon>Bacteroidota</taxon>
        <taxon>Bacteroidia</taxon>
        <taxon>Marinilabiliales</taxon>
        <taxon>Prolixibacteraceae</taxon>
        <taxon>Draconibacterium</taxon>
    </lineage>
</organism>
<dbReference type="CDD" id="cd01834">
    <property type="entry name" value="SGNH_hydrolase_like_2"/>
    <property type="match status" value="1"/>
</dbReference>
<dbReference type="InterPro" id="IPR036514">
    <property type="entry name" value="SGNH_hydro_sf"/>
</dbReference>
<dbReference type="PROSITE" id="PS51318">
    <property type="entry name" value="TAT"/>
    <property type="match status" value="1"/>
</dbReference>
<dbReference type="InterPro" id="IPR006311">
    <property type="entry name" value="TAT_signal"/>
</dbReference>
<dbReference type="InterPro" id="IPR051532">
    <property type="entry name" value="Ester_Hydrolysis_Enzymes"/>
</dbReference>
<dbReference type="EMBL" id="JAPOHD010000022">
    <property type="protein sequence ID" value="MCY1720841.1"/>
    <property type="molecule type" value="Genomic_DNA"/>
</dbReference>
<evidence type="ECO:0000256" key="1">
    <source>
        <dbReference type="SAM" id="SignalP"/>
    </source>
</evidence>
<dbReference type="PANTHER" id="PTHR30383">
    <property type="entry name" value="THIOESTERASE 1/PROTEASE 1/LYSOPHOSPHOLIPASE L1"/>
    <property type="match status" value="1"/>
</dbReference>
<evidence type="ECO:0000313" key="3">
    <source>
        <dbReference type="EMBL" id="MCY1720841.1"/>
    </source>
</evidence>
<gene>
    <name evidence="3" type="ORF">OU798_10830</name>
</gene>
<accession>A0A9X3J6U1</accession>
<dbReference type="GO" id="GO:0004622">
    <property type="term" value="F:phosphatidylcholine lysophospholipase activity"/>
    <property type="evidence" value="ECO:0007669"/>
    <property type="project" value="TreeGrafter"/>
</dbReference>
<sequence length="252" mass="28171">MNLNRRKFLLKSTVGVAALSSIPGIVSASISSSETRNKLVFNSEDIILFQGDSITDAGRDRENESPNRGGSFGGGYAFLAAANLLNAMPEKNIKIYNRGISGNKVFQLDERWEKDCLDLNPEVLSILIGVNDYWHKRNGKYDGTVEIYENDYRALLKRTLKSLPNIKLVLCEPFYVLETKAVDETWVEPMKKYQAAAKRISDEFNTIWVPYQKVFDEAIKHAPGTYWTGDGVHPSMAGAQLMAEAWLKAVGA</sequence>
<keyword evidence="3" id="KW-0378">Hydrolase</keyword>
<proteinExistence type="predicted"/>
<evidence type="ECO:0000313" key="4">
    <source>
        <dbReference type="Proteomes" id="UP001145087"/>
    </source>
</evidence>
<dbReference type="Pfam" id="PF13472">
    <property type="entry name" value="Lipase_GDSL_2"/>
    <property type="match status" value="1"/>
</dbReference>
<keyword evidence="1" id="KW-0732">Signal</keyword>
<protein>
    <submittedName>
        <fullName evidence="3">SGNH/GDSL hydrolase family protein</fullName>
    </submittedName>
</protein>
<feature type="chain" id="PRO_5040847567" evidence="1">
    <location>
        <begin position="29"/>
        <end position="252"/>
    </location>
</feature>
<keyword evidence="4" id="KW-1185">Reference proteome</keyword>
<dbReference type="Gene3D" id="3.40.50.1110">
    <property type="entry name" value="SGNH hydrolase"/>
    <property type="match status" value="1"/>
</dbReference>
<feature type="signal peptide" evidence="1">
    <location>
        <begin position="1"/>
        <end position="28"/>
    </location>
</feature>
<dbReference type="AlphaFoldDB" id="A0A9X3J6U1"/>
<evidence type="ECO:0000259" key="2">
    <source>
        <dbReference type="Pfam" id="PF13472"/>
    </source>
</evidence>
<feature type="domain" description="SGNH hydrolase-type esterase" evidence="2">
    <location>
        <begin position="51"/>
        <end position="241"/>
    </location>
</feature>
<dbReference type="SUPFAM" id="SSF52266">
    <property type="entry name" value="SGNH hydrolase"/>
    <property type="match status" value="1"/>
</dbReference>
<reference evidence="3" key="1">
    <citation type="submission" date="2022-11" db="EMBL/GenBank/DDBJ databases">
        <title>Marilongibacter aestuarii gen. nov., sp. nov., isolated from tidal flat sediment.</title>
        <authorList>
            <person name="Jiayan W."/>
        </authorList>
    </citation>
    <scope>NUCLEOTIDE SEQUENCE</scope>
    <source>
        <strain evidence="3">Z1-6</strain>
    </source>
</reference>
<name>A0A9X3J6U1_9BACT</name>
<comment type="caution">
    <text evidence="3">The sequence shown here is derived from an EMBL/GenBank/DDBJ whole genome shotgun (WGS) entry which is preliminary data.</text>
</comment>